<keyword evidence="2 6" id="KW-0698">rRNA processing</keyword>
<dbReference type="InterPro" id="IPR000878">
    <property type="entry name" value="4pyrrol_Mease"/>
</dbReference>
<dbReference type="Gene3D" id="3.30.950.10">
    <property type="entry name" value="Methyltransferase, Cobalt-precorrin-4 Transmethylase, Domain 2"/>
    <property type="match status" value="1"/>
</dbReference>
<dbReference type="GO" id="GO:0008168">
    <property type="term" value="F:methyltransferase activity"/>
    <property type="evidence" value="ECO:0007669"/>
    <property type="project" value="UniProtKB-KW"/>
</dbReference>
<dbReference type="HAMAP" id="MF_01877">
    <property type="entry name" value="16SrRNA_methyltr_I"/>
    <property type="match status" value="1"/>
</dbReference>
<proteinExistence type="inferred from homology"/>
<name>A0ABU9BM61_9BURK</name>
<dbReference type="Gene3D" id="3.40.1010.10">
    <property type="entry name" value="Cobalt-precorrin-4 Transmethylase, Domain 1"/>
    <property type="match status" value="1"/>
</dbReference>
<reference evidence="9 10" key="1">
    <citation type="submission" date="2024-04" db="EMBL/GenBank/DDBJ databases">
        <title>Novel species of the genus Ideonella isolated from streams.</title>
        <authorList>
            <person name="Lu H."/>
        </authorList>
    </citation>
    <scope>NUCLEOTIDE SEQUENCE [LARGE SCALE GENOMIC DNA]</scope>
    <source>
        <strain evidence="9 10">DXS29W</strain>
    </source>
</reference>
<comment type="caution">
    <text evidence="9">The sequence shown here is derived from an EMBL/GenBank/DDBJ whole genome shotgun (WGS) entry which is preliminary data.</text>
</comment>
<keyword evidence="5 6" id="KW-0949">S-adenosyl-L-methionine</keyword>
<sequence length="311" mass="32810">MNHPTPLALTQVAAQVAGGQQYPVGALYVVATPIGNLADFSLRAIHVLALVDAVACEDTRVTAGLMRHLGLDKPLIPLHEHNERSAAGRVLERLASGERVAYVSDAGTPAVSDPGAWLVDQARAAGHRVMPIPGASSVVTALSAAGQTSTQADAAAAFHFGGFLPAKGADRLAALDKALAQPCACVLFEAPHRIGSLFDMLAQRSPDRRVTVCRELTKQFEQIDTLTASELPTWLAADAMRLKGEFVLVLHPAQTPASSDEDAMAERALKVLMRDLPLKQAVALAAEISGAPRNALYERALAQKRLADAGD</sequence>
<evidence type="ECO:0000256" key="1">
    <source>
        <dbReference type="ARBA" id="ARBA00022490"/>
    </source>
</evidence>
<comment type="function">
    <text evidence="6">Catalyzes the 2'-O-methylation of the ribose of cytidine 1402 (C1402) in 16S rRNA.</text>
</comment>
<accession>A0ABU9BM61</accession>
<evidence type="ECO:0000256" key="4">
    <source>
        <dbReference type="ARBA" id="ARBA00022679"/>
    </source>
</evidence>
<dbReference type="PIRSF" id="PIRSF005917">
    <property type="entry name" value="MTase_YraL"/>
    <property type="match status" value="1"/>
</dbReference>
<dbReference type="InterPro" id="IPR018063">
    <property type="entry name" value="SAM_MeTrfase_RsmI_CS"/>
</dbReference>
<dbReference type="SUPFAM" id="SSF53790">
    <property type="entry name" value="Tetrapyrrole methylase"/>
    <property type="match status" value="1"/>
</dbReference>
<feature type="domain" description="RsmI HTH" evidence="8">
    <location>
        <begin position="261"/>
        <end position="304"/>
    </location>
</feature>
<dbReference type="Proteomes" id="UP001371218">
    <property type="component" value="Unassembled WGS sequence"/>
</dbReference>
<dbReference type="EC" id="2.1.1.198" evidence="6"/>
<evidence type="ECO:0000259" key="7">
    <source>
        <dbReference type="Pfam" id="PF00590"/>
    </source>
</evidence>
<dbReference type="InterPro" id="IPR014776">
    <property type="entry name" value="4pyrrole_Mease_sub2"/>
</dbReference>
<dbReference type="InterPro" id="IPR053910">
    <property type="entry name" value="RsmI_HTH"/>
</dbReference>
<keyword evidence="3 6" id="KW-0489">Methyltransferase</keyword>
<dbReference type="PANTHER" id="PTHR46111">
    <property type="entry name" value="RIBOSOMAL RNA SMALL SUBUNIT METHYLTRANSFERASE I"/>
    <property type="match status" value="1"/>
</dbReference>
<dbReference type="Pfam" id="PF23016">
    <property type="entry name" value="RsmI_C"/>
    <property type="match status" value="1"/>
</dbReference>
<evidence type="ECO:0000313" key="9">
    <source>
        <dbReference type="EMBL" id="MEK8031059.1"/>
    </source>
</evidence>
<dbReference type="InterPro" id="IPR008189">
    <property type="entry name" value="rRNA_ssu_MeTfrase_I"/>
</dbReference>
<comment type="catalytic activity">
    <reaction evidence="6">
        <text>cytidine(1402) in 16S rRNA + S-adenosyl-L-methionine = 2'-O-methylcytidine(1402) in 16S rRNA + S-adenosyl-L-homocysteine + H(+)</text>
        <dbReference type="Rhea" id="RHEA:42924"/>
        <dbReference type="Rhea" id="RHEA-COMP:10285"/>
        <dbReference type="Rhea" id="RHEA-COMP:10286"/>
        <dbReference type="ChEBI" id="CHEBI:15378"/>
        <dbReference type="ChEBI" id="CHEBI:57856"/>
        <dbReference type="ChEBI" id="CHEBI:59789"/>
        <dbReference type="ChEBI" id="CHEBI:74495"/>
        <dbReference type="ChEBI" id="CHEBI:82748"/>
        <dbReference type="EC" id="2.1.1.198"/>
    </reaction>
</comment>
<evidence type="ECO:0000256" key="3">
    <source>
        <dbReference type="ARBA" id="ARBA00022603"/>
    </source>
</evidence>
<dbReference type="InterPro" id="IPR035996">
    <property type="entry name" value="4pyrrol_Methylase_sf"/>
</dbReference>
<evidence type="ECO:0000313" key="10">
    <source>
        <dbReference type="Proteomes" id="UP001371218"/>
    </source>
</evidence>
<gene>
    <name evidence="6 9" type="primary">rsmI</name>
    <name evidence="9" type="ORF">AACH06_09550</name>
</gene>
<dbReference type="CDD" id="cd11648">
    <property type="entry name" value="RsmI"/>
    <property type="match status" value="1"/>
</dbReference>
<evidence type="ECO:0000259" key="8">
    <source>
        <dbReference type="Pfam" id="PF23016"/>
    </source>
</evidence>
<keyword evidence="4 6" id="KW-0808">Transferase</keyword>
<keyword evidence="1 6" id="KW-0963">Cytoplasm</keyword>
<dbReference type="RefSeq" id="WP_341425423.1">
    <property type="nucleotide sequence ID" value="NZ_JBBUTG010000004.1"/>
</dbReference>
<dbReference type="GO" id="GO:0032259">
    <property type="term" value="P:methylation"/>
    <property type="evidence" value="ECO:0007669"/>
    <property type="project" value="UniProtKB-KW"/>
</dbReference>
<keyword evidence="10" id="KW-1185">Reference proteome</keyword>
<feature type="domain" description="Tetrapyrrole methylase" evidence="7">
    <location>
        <begin position="27"/>
        <end position="231"/>
    </location>
</feature>
<evidence type="ECO:0000256" key="5">
    <source>
        <dbReference type="ARBA" id="ARBA00022691"/>
    </source>
</evidence>
<organism evidence="9 10">
    <name type="scientific">Ideonella lacteola</name>
    <dbReference type="NCBI Taxonomy" id="2984193"/>
    <lineage>
        <taxon>Bacteria</taxon>
        <taxon>Pseudomonadati</taxon>
        <taxon>Pseudomonadota</taxon>
        <taxon>Betaproteobacteria</taxon>
        <taxon>Burkholderiales</taxon>
        <taxon>Sphaerotilaceae</taxon>
        <taxon>Ideonella</taxon>
    </lineage>
</organism>
<comment type="subcellular location">
    <subcellularLocation>
        <location evidence="6">Cytoplasm</location>
    </subcellularLocation>
</comment>
<evidence type="ECO:0000256" key="2">
    <source>
        <dbReference type="ARBA" id="ARBA00022552"/>
    </source>
</evidence>
<dbReference type="PROSITE" id="PS01296">
    <property type="entry name" value="RSMI"/>
    <property type="match status" value="1"/>
</dbReference>
<dbReference type="InterPro" id="IPR014777">
    <property type="entry name" value="4pyrrole_Mease_sub1"/>
</dbReference>
<dbReference type="EMBL" id="JBBUTG010000004">
    <property type="protein sequence ID" value="MEK8031059.1"/>
    <property type="molecule type" value="Genomic_DNA"/>
</dbReference>
<evidence type="ECO:0000256" key="6">
    <source>
        <dbReference type="HAMAP-Rule" id="MF_01877"/>
    </source>
</evidence>
<dbReference type="PANTHER" id="PTHR46111:SF1">
    <property type="entry name" value="RIBOSOMAL RNA SMALL SUBUNIT METHYLTRANSFERASE I"/>
    <property type="match status" value="1"/>
</dbReference>
<comment type="similarity">
    <text evidence="6">Belongs to the methyltransferase superfamily. RsmI family.</text>
</comment>
<dbReference type="NCBIfam" id="TIGR00096">
    <property type="entry name" value="16S rRNA (cytidine(1402)-2'-O)-methyltransferase"/>
    <property type="match status" value="1"/>
</dbReference>
<protein>
    <recommendedName>
        <fullName evidence="6">Ribosomal RNA small subunit methyltransferase I</fullName>
        <ecNumber evidence="6">2.1.1.198</ecNumber>
    </recommendedName>
    <alternativeName>
        <fullName evidence="6">16S rRNA 2'-O-ribose C1402 methyltransferase</fullName>
    </alternativeName>
    <alternativeName>
        <fullName evidence="6">rRNA (cytidine-2'-O-)-methyltransferase RsmI</fullName>
    </alternativeName>
</protein>
<dbReference type="Pfam" id="PF00590">
    <property type="entry name" value="TP_methylase"/>
    <property type="match status" value="1"/>
</dbReference>